<protein>
    <submittedName>
        <fullName evidence="1">Uncharacterized protein</fullName>
    </submittedName>
</protein>
<dbReference type="EMBL" id="PTIX01000003">
    <property type="protein sequence ID" value="PPK69458.1"/>
    <property type="molecule type" value="Genomic_DNA"/>
</dbReference>
<evidence type="ECO:0000313" key="2">
    <source>
        <dbReference type="Proteomes" id="UP000239203"/>
    </source>
</evidence>
<organism evidence="1 2">
    <name type="scientific">Actinokineospora auranticolor</name>
    <dbReference type="NCBI Taxonomy" id="155976"/>
    <lineage>
        <taxon>Bacteria</taxon>
        <taxon>Bacillati</taxon>
        <taxon>Actinomycetota</taxon>
        <taxon>Actinomycetes</taxon>
        <taxon>Pseudonocardiales</taxon>
        <taxon>Pseudonocardiaceae</taxon>
        <taxon>Actinokineospora</taxon>
    </lineage>
</organism>
<dbReference type="Proteomes" id="UP000239203">
    <property type="component" value="Unassembled WGS sequence"/>
</dbReference>
<sequence length="171" mass="18906">MLAAAVYEAPEQERARAAMLELRGARRIRKSHWHEMDEQERARAVRSVVGLGGSHVVVVGSPVPCRRQERARAKCLERLVFELHGLGVTALVMEGRSIQLNGRDVHTITGARHNLPKATEFHVSHVLGKDEPLFWVADIVAGAVRAATFGQGHYHAELAPQIFQFMVSTGC</sequence>
<evidence type="ECO:0000313" key="1">
    <source>
        <dbReference type="EMBL" id="PPK69458.1"/>
    </source>
</evidence>
<gene>
    <name evidence="1" type="ORF">CLV40_10364</name>
</gene>
<name>A0A2S6GW87_9PSEU</name>
<keyword evidence="2" id="KW-1185">Reference proteome</keyword>
<accession>A0A2S6GW87</accession>
<reference evidence="1 2" key="1">
    <citation type="submission" date="2018-02" db="EMBL/GenBank/DDBJ databases">
        <title>Genomic Encyclopedia of Archaeal and Bacterial Type Strains, Phase II (KMG-II): from individual species to whole genera.</title>
        <authorList>
            <person name="Goeker M."/>
        </authorList>
    </citation>
    <scope>NUCLEOTIDE SEQUENCE [LARGE SCALE GENOMIC DNA]</scope>
    <source>
        <strain evidence="1 2">YU 961-1</strain>
    </source>
</reference>
<dbReference type="AlphaFoldDB" id="A0A2S6GW87"/>
<proteinExistence type="predicted"/>
<comment type="caution">
    <text evidence="1">The sequence shown here is derived from an EMBL/GenBank/DDBJ whole genome shotgun (WGS) entry which is preliminary data.</text>
</comment>